<evidence type="ECO:0000313" key="3">
    <source>
        <dbReference type="EMBL" id="NKE64256.1"/>
    </source>
</evidence>
<feature type="region of interest" description="Disordered" evidence="1">
    <location>
        <begin position="132"/>
        <end position="152"/>
    </location>
</feature>
<dbReference type="PROSITE" id="PS51257">
    <property type="entry name" value="PROKAR_LIPOPROTEIN"/>
    <property type="match status" value="1"/>
</dbReference>
<dbReference type="Proteomes" id="UP000521868">
    <property type="component" value="Unassembled WGS sequence"/>
</dbReference>
<organism evidence="3 4">
    <name type="scientific">Ramlibacter lithotrophicus</name>
    <dbReference type="NCBI Taxonomy" id="2606681"/>
    <lineage>
        <taxon>Bacteria</taxon>
        <taxon>Pseudomonadati</taxon>
        <taxon>Pseudomonadota</taxon>
        <taxon>Betaproteobacteria</taxon>
        <taxon>Burkholderiales</taxon>
        <taxon>Comamonadaceae</taxon>
        <taxon>Ramlibacter</taxon>
    </lineage>
</organism>
<reference evidence="3 4" key="1">
    <citation type="journal article" date="2020" name="Nature">
        <title>Bacterial chemolithoautotrophy via manganese oxidation.</title>
        <authorList>
            <person name="Yu H."/>
            <person name="Leadbetter J.R."/>
        </authorList>
    </citation>
    <scope>NUCLEOTIDE SEQUENCE [LARGE SCALE GENOMIC DNA]</scope>
    <source>
        <strain evidence="3 4">RBP-1</strain>
    </source>
</reference>
<dbReference type="EMBL" id="VTOX01000001">
    <property type="protein sequence ID" value="NKE64256.1"/>
    <property type="molecule type" value="Genomic_DNA"/>
</dbReference>
<dbReference type="AlphaFoldDB" id="A0A7X6I4D7"/>
<keyword evidence="2" id="KW-1133">Transmembrane helix</keyword>
<accession>A0A7X6I4D7</accession>
<keyword evidence="2" id="KW-0472">Membrane</keyword>
<evidence type="ECO:0000313" key="4">
    <source>
        <dbReference type="Proteomes" id="UP000521868"/>
    </source>
</evidence>
<name>A0A7X6I4D7_9BURK</name>
<comment type="caution">
    <text evidence="3">The sequence shown here is derived from an EMBL/GenBank/DDBJ whole genome shotgun (WGS) entry which is preliminary data.</text>
</comment>
<protein>
    <submittedName>
        <fullName evidence="3">Signal peptide prediction</fullName>
    </submittedName>
</protein>
<keyword evidence="2" id="KW-0812">Transmembrane</keyword>
<keyword evidence="4" id="KW-1185">Reference proteome</keyword>
<gene>
    <name evidence="3" type="ORF">RAMLITH_00345</name>
</gene>
<feature type="transmembrane region" description="Helical" evidence="2">
    <location>
        <begin position="12"/>
        <end position="36"/>
    </location>
</feature>
<evidence type="ECO:0000256" key="2">
    <source>
        <dbReference type="SAM" id="Phobius"/>
    </source>
</evidence>
<evidence type="ECO:0000256" key="1">
    <source>
        <dbReference type="SAM" id="MobiDB-lite"/>
    </source>
</evidence>
<feature type="compositionally biased region" description="Basic and acidic residues" evidence="1">
    <location>
        <begin position="132"/>
        <end position="146"/>
    </location>
</feature>
<dbReference type="RefSeq" id="WP_168105366.1">
    <property type="nucleotide sequence ID" value="NZ_VTOX01000001.1"/>
</dbReference>
<proteinExistence type="predicted"/>
<sequence>MRAAGRPGWRRYLWPAAYSAIGLVLAWIAVACGGWWRVRAGALECGGGRLAALAARLPRRYAFSAITLGHVILGLDGPTLDAVRRHEQVHVWQYERWGLLFGPAYLASSLLQWLRGRRPYLDNRFEREARGEAGRRIDATRGREPGRQGNRP</sequence>